<dbReference type="EMBL" id="LR796942">
    <property type="protein sequence ID" value="CAB4176687.1"/>
    <property type="molecule type" value="Genomic_DNA"/>
</dbReference>
<name>A0A6J5SAT7_9CAUD</name>
<dbReference type="EMBL" id="LR798377">
    <property type="protein sequence ID" value="CAB5227562.1"/>
    <property type="molecule type" value="Genomic_DNA"/>
</dbReference>
<proteinExistence type="predicted"/>
<accession>A0A6J5SAT7</accession>
<dbReference type="EMBL" id="LR797009">
    <property type="protein sequence ID" value="CAB4181023.1"/>
    <property type="molecule type" value="Genomic_DNA"/>
</dbReference>
<evidence type="ECO:0000313" key="5">
    <source>
        <dbReference type="EMBL" id="CAB4210509.1"/>
    </source>
</evidence>
<dbReference type="EMBL" id="LR796838">
    <property type="protein sequence ID" value="CAB4169045.1"/>
    <property type="molecule type" value="Genomic_DNA"/>
</dbReference>
<evidence type="ECO:0000313" key="4">
    <source>
        <dbReference type="EMBL" id="CAB4198021.1"/>
    </source>
</evidence>
<protein>
    <submittedName>
        <fullName evidence="5">Uncharacterized protein</fullName>
    </submittedName>
</protein>
<sequence length="260" mass="29172">MDPRHIGDGVYVSRNADGSAEIAVNHHENKVVFLEPEVIKRLVDYFGGGLTAKQSETVRECRNNYVAQEIAFLERNEPKHPWLKVWRERLSELDKILAHSTTPVEKSTSGFLTREERDAIEAAKGAHGYWTTDTEQEEVLDGLLDRDSKNPPTIEEATHGLERWLGERPRSRSIVINAESRFGELDSNDTTPLPGRDEVSFVLRERLIGGQLVFFRTTVSVSEFGDGVKASDAVVQFALLSMDKFLFDKAADKAKTKGEG</sequence>
<evidence type="ECO:0000313" key="6">
    <source>
        <dbReference type="EMBL" id="CAB5227562.1"/>
    </source>
</evidence>
<reference evidence="5" key="1">
    <citation type="submission" date="2020-05" db="EMBL/GenBank/DDBJ databases">
        <authorList>
            <person name="Chiriac C."/>
            <person name="Salcher M."/>
            <person name="Ghai R."/>
            <person name="Kavagutti S V."/>
        </authorList>
    </citation>
    <scope>NUCLEOTIDE SEQUENCE</scope>
</reference>
<evidence type="ECO:0000313" key="3">
    <source>
        <dbReference type="EMBL" id="CAB4181023.1"/>
    </source>
</evidence>
<organism evidence="5">
    <name type="scientific">uncultured Caudovirales phage</name>
    <dbReference type="NCBI Taxonomy" id="2100421"/>
    <lineage>
        <taxon>Viruses</taxon>
        <taxon>Duplodnaviria</taxon>
        <taxon>Heunggongvirae</taxon>
        <taxon>Uroviricota</taxon>
        <taxon>Caudoviricetes</taxon>
        <taxon>Peduoviridae</taxon>
        <taxon>Maltschvirus</taxon>
        <taxon>Maltschvirus maltsch</taxon>
    </lineage>
</organism>
<evidence type="ECO:0000313" key="2">
    <source>
        <dbReference type="EMBL" id="CAB4176687.1"/>
    </source>
</evidence>
<dbReference type="EMBL" id="LR797259">
    <property type="protein sequence ID" value="CAB4198021.1"/>
    <property type="molecule type" value="Genomic_DNA"/>
</dbReference>
<gene>
    <name evidence="3" type="ORF">UFOVP1073_6</name>
    <name evidence="4" type="ORF">UFOVP1308_45</name>
    <name evidence="5" type="ORF">UFOVP1423_24</name>
    <name evidence="6" type="ORF">UFOVP1520_69</name>
    <name evidence="1" type="ORF">UFOVP898_8</name>
    <name evidence="2" type="ORF">UFOVP985_51</name>
</gene>
<evidence type="ECO:0000313" key="1">
    <source>
        <dbReference type="EMBL" id="CAB4169045.1"/>
    </source>
</evidence>
<dbReference type="EMBL" id="LR797361">
    <property type="protein sequence ID" value="CAB4210509.1"/>
    <property type="molecule type" value="Genomic_DNA"/>
</dbReference>